<dbReference type="Gene3D" id="3.30.420.40">
    <property type="match status" value="2"/>
</dbReference>
<dbReference type="Pfam" id="PF00012">
    <property type="entry name" value="HSP70"/>
    <property type="match status" value="1"/>
</dbReference>
<dbReference type="Proteomes" id="UP000541558">
    <property type="component" value="Unassembled WGS sequence"/>
</dbReference>
<keyword evidence="8" id="KW-1185">Reference proteome</keyword>
<feature type="compositionally biased region" description="Basic and acidic residues" evidence="5">
    <location>
        <begin position="590"/>
        <end position="604"/>
    </location>
</feature>
<evidence type="ECO:0000313" key="8">
    <source>
        <dbReference type="Proteomes" id="UP000541558"/>
    </source>
</evidence>
<evidence type="ECO:0000256" key="4">
    <source>
        <dbReference type="ARBA" id="ARBA00023186"/>
    </source>
</evidence>
<dbReference type="GO" id="GO:0140662">
    <property type="term" value="F:ATP-dependent protein folding chaperone"/>
    <property type="evidence" value="ECO:0007669"/>
    <property type="project" value="InterPro"/>
</dbReference>
<keyword evidence="6" id="KW-0732">Signal</keyword>
<dbReference type="Gene3D" id="1.20.1270.10">
    <property type="match status" value="1"/>
</dbReference>
<evidence type="ECO:0000256" key="3">
    <source>
        <dbReference type="ARBA" id="ARBA00022840"/>
    </source>
</evidence>
<dbReference type="OrthoDB" id="10262720at2759"/>
<dbReference type="EMBL" id="JAACJK010000163">
    <property type="protein sequence ID" value="KAF5326136.1"/>
    <property type="molecule type" value="Genomic_DNA"/>
</dbReference>
<keyword evidence="1" id="KW-0547">Nucleotide-binding</keyword>
<dbReference type="PANTHER" id="PTHR45639:SF3">
    <property type="entry name" value="HYPOXIA UP-REGULATED PROTEIN 1"/>
    <property type="match status" value="1"/>
</dbReference>
<feature type="region of interest" description="Disordered" evidence="5">
    <location>
        <begin position="836"/>
        <end position="885"/>
    </location>
</feature>
<dbReference type="InterPro" id="IPR029048">
    <property type="entry name" value="HSP70_C_sf"/>
</dbReference>
<feature type="compositionally biased region" description="Basic and acidic residues" evidence="5">
    <location>
        <begin position="843"/>
        <end position="856"/>
    </location>
</feature>
<dbReference type="InterPro" id="IPR029047">
    <property type="entry name" value="HSP70_peptide-bd_sf"/>
</dbReference>
<dbReference type="GO" id="GO:0030968">
    <property type="term" value="P:endoplasmic reticulum unfolded protein response"/>
    <property type="evidence" value="ECO:0007669"/>
    <property type="project" value="TreeGrafter"/>
</dbReference>
<feature type="compositionally biased region" description="Low complexity" evidence="5">
    <location>
        <begin position="569"/>
        <end position="589"/>
    </location>
</feature>
<dbReference type="GO" id="GO:0005524">
    <property type="term" value="F:ATP binding"/>
    <property type="evidence" value="ECO:0007669"/>
    <property type="project" value="UniProtKB-KW"/>
</dbReference>
<organism evidence="7 8">
    <name type="scientific">Ephemerocybe angulata</name>
    <dbReference type="NCBI Taxonomy" id="980116"/>
    <lineage>
        <taxon>Eukaryota</taxon>
        <taxon>Fungi</taxon>
        <taxon>Dikarya</taxon>
        <taxon>Basidiomycota</taxon>
        <taxon>Agaricomycotina</taxon>
        <taxon>Agaricomycetes</taxon>
        <taxon>Agaricomycetidae</taxon>
        <taxon>Agaricales</taxon>
        <taxon>Agaricineae</taxon>
        <taxon>Psathyrellaceae</taxon>
        <taxon>Ephemerocybe</taxon>
    </lineage>
</organism>
<dbReference type="AlphaFoldDB" id="A0A8H5BN30"/>
<dbReference type="PRINTS" id="PR00301">
    <property type="entry name" value="HEATSHOCK70"/>
</dbReference>
<keyword evidence="2" id="KW-0256">Endoplasmic reticulum</keyword>
<feature type="signal peptide" evidence="6">
    <location>
        <begin position="1"/>
        <end position="20"/>
    </location>
</feature>
<dbReference type="InterPro" id="IPR043129">
    <property type="entry name" value="ATPase_NBD"/>
</dbReference>
<evidence type="ECO:0000256" key="2">
    <source>
        <dbReference type="ARBA" id="ARBA00022824"/>
    </source>
</evidence>
<dbReference type="CDD" id="cd10230">
    <property type="entry name" value="ASKHA_NBD_HSP70_HYOU1"/>
    <property type="match status" value="1"/>
</dbReference>
<feature type="compositionally biased region" description="Acidic residues" evidence="5">
    <location>
        <begin position="857"/>
        <end position="870"/>
    </location>
</feature>
<evidence type="ECO:0000313" key="7">
    <source>
        <dbReference type="EMBL" id="KAF5326136.1"/>
    </source>
</evidence>
<dbReference type="SUPFAM" id="SSF100934">
    <property type="entry name" value="Heat shock protein 70kD (HSP70), C-terminal subdomain"/>
    <property type="match status" value="1"/>
</dbReference>
<dbReference type="InterPro" id="IPR013126">
    <property type="entry name" value="Hsp_70_fam"/>
</dbReference>
<name>A0A8H5BN30_9AGAR</name>
<dbReference type="Gene3D" id="3.30.30.30">
    <property type="match status" value="1"/>
</dbReference>
<dbReference type="FunFam" id="3.90.640.10:FF:000004">
    <property type="entry name" value="Heat shock 70 kDa protein 4"/>
    <property type="match status" value="1"/>
</dbReference>
<dbReference type="PANTHER" id="PTHR45639">
    <property type="entry name" value="HSC70CB, ISOFORM G-RELATED"/>
    <property type="match status" value="1"/>
</dbReference>
<dbReference type="Gene3D" id="3.90.640.10">
    <property type="entry name" value="Actin, Chain A, domain 4"/>
    <property type="match status" value="1"/>
</dbReference>
<dbReference type="GO" id="GO:0034663">
    <property type="term" value="C:endoplasmic reticulum chaperone complex"/>
    <property type="evidence" value="ECO:0007669"/>
    <property type="project" value="TreeGrafter"/>
</dbReference>
<dbReference type="Gene3D" id="2.60.34.10">
    <property type="entry name" value="Substrate Binding Domain Of DNAk, Chain A, domain 1"/>
    <property type="match status" value="1"/>
</dbReference>
<keyword evidence="4" id="KW-0143">Chaperone</keyword>
<sequence>MRILILFASLLAIVPNSVLASVLAIDYGADYIKASLMKPGVPFDVLLNKDSKRKIQSSVAFKRGDRLFGQDAAYLATRFPSDTFSHLKYLTAAPIDSDPVKYFTKISAVDVKPSSRSTTNVTRSDGTEWSSEELVAMQLAYIKHLGELVAGEKVRDVIITVPAYYTQFERDAVADAVEISGLRLLALINDGTAIAVNYAMSRTFAKPEIHVIYDVGASGIRATVAEFSTNTDAKTGATGNQITTLGYGYDRTVGGIEIDRRLREILADAFNTKHKGKDIRKDKRGMAKLWKEAQRVKMILSANNEAMSQVESLAWDLDFKSKVKRSTLEAACADLEPKFTQPLYDALASAGLELSNITTVILAGGASRTPMIQNAVKQAVPADQISFNVNADEAAVLGAALHGASISRQFKTKNIKITDILVHDVQASYFAASSTPNSRPRSISTTLFPAGSKVGTKKTMTFKRKDDFIINFDYKKEPVPGFPTRMLEVEIAGVADALTNLTDSGAIDPVIKATVTLSESGFISVSNAFAYGEIKDDSLTGKLKGLFGGSSSNEESDSTEDIPPRNTVSASASATSSSSSDAATPSESAASDKDEKKKEKEKKKVTGPVEIPLTVTPQFTTIPPMSVEQKKAARDRLRAVDAEENAKSRREEARNTFESYLYRLRDLISDEDKDKPFKKCSQASEREAIEKLLEESFEWLNDRGDLAETSQLLNKRIALETLEKPIIHRYQEIEAFPQALNNSQMWNWHTRMFLTDARQNITEEAKLDLPSKWTKEELDGLEKSLREHEAWLSEWVEKQKSVKSNEDPVIETREMKARAKVLEQHLQRLYNRKVPKSVKKKKVVVEEKKNESKVEQEGEEEEPLQYDGEEQVPLGEGEARPHDEL</sequence>
<feature type="region of interest" description="Disordered" evidence="5">
    <location>
        <begin position="549"/>
        <end position="609"/>
    </location>
</feature>
<keyword evidence="3" id="KW-0067">ATP-binding</keyword>
<gene>
    <name evidence="7" type="ORF">D9611_000833</name>
</gene>
<dbReference type="SUPFAM" id="SSF53067">
    <property type="entry name" value="Actin-like ATPase domain"/>
    <property type="match status" value="2"/>
</dbReference>
<reference evidence="7 8" key="1">
    <citation type="journal article" date="2020" name="ISME J.">
        <title>Uncovering the hidden diversity of litter-decomposition mechanisms in mushroom-forming fungi.</title>
        <authorList>
            <person name="Floudas D."/>
            <person name="Bentzer J."/>
            <person name="Ahren D."/>
            <person name="Johansson T."/>
            <person name="Persson P."/>
            <person name="Tunlid A."/>
        </authorList>
    </citation>
    <scope>NUCLEOTIDE SEQUENCE [LARGE SCALE GENOMIC DNA]</scope>
    <source>
        <strain evidence="7 8">CBS 175.51</strain>
    </source>
</reference>
<protein>
    <recommendedName>
        <fullName evidence="9">Actin-like ATPase domain-containing protein</fullName>
    </recommendedName>
</protein>
<feature type="chain" id="PRO_5034261778" description="Actin-like ATPase domain-containing protein" evidence="6">
    <location>
        <begin position="21"/>
        <end position="885"/>
    </location>
</feature>
<evidence type="ECO:0000256" key="5">
    <source>
        <dbReference type="SAM" id="MobiDB-lite"/>
    </source>
</evidence>
<accession>A0A8H5BN30</accession>
<evidence type="ECO:0008006" key="9">
    <source>
        <dbReference type="Google" id="ProtNLM"/>
    </source>
</evidence>
<evidence type="ECO:0000256" key="6">
    <source>
        <dbReference type="SAM" id="SignalP"/>
    </source>
</evidence>
<evidence type="ECO:0000256" key="1">
    <source>
        <dbReference type="ARBA" id="ARBA00022741"/>
    </source>
</evidence>
<proteinExistence type="predicted"/>
<comment type="caution">
    <text evidence="7">The sequence shown here is derived from an EMBL/GenBank/DDBJ whole genome shotgun (WGS) entry which is preliminary data.</text>
</comment>